<keyword evidence="3" id="KW-0547">Nucleotide-binding</keyword>
<dbReference type="PANTHER" id="PTHR34378:SF1">
    <property type="entry name" value="GLUTAMATE--CYSTEINE LIGASE, CHLOROPLASTIC"/>
    <property type="match status" value="1"/>
</dbReference>
<sequence>MGSLSERAAEEFVAARAFAPGLPGFVGITVDLPVEPGCAPIGRRSLRHGFLDIRSPRVMTVSGPPSPGIEMALRRMSDDLAASARIAEQHRLSVSGQAPTGTEQRRLSMPGQVTTGSDHRPNVPGQTTTSTDHRPNVPGQTTTSTDHRPNVPGQTTTSTDHRLSMSGQASAGVQSDGVEQATWSATAGIRVGLEAGLDGGGPLGLPRRWALAHTLAPVLAAAFANSPLRHGRPTGWRSVRQAVRRTLPVHPGGGDPRSAWTAYAMGASGSGGSSPRQTLRELGRITIADLERHLAGLRPPVAARGHLELDVADHQPGDGWRVVAAVTSTLLDDPRAATEAAEATGHLAGEPALWERAARDALTDPVLAAAARDCFLAAYAGLARQGVSRELRDAVADFTERYVYRGRCPADDVLDRATARP</sequence>
<keyword evidence="4" id="KW-0067">ATP-binding</keyword>
<evidence type="ECO:0000256" key="2">
    <source>
        <dbReference type="ARBA" id="ARBA00022598"/>
    </source>
</evidence>
<dbReference type="Gene3D" id="3.30.590.20">
    <property type="match status" value="1"/>
</dbReference>
<evidence type="ECO:0000256" key="5">
    <source>
        <dbReference type="ARBA" id="ARBA00048819"/>
    </source>
</evidence>
<comment type="caution">
    <text evidence="7">The sequence shown here is derived from an EMBL/GenBank/DDBJ whole genome shotgun (WGS) entry which is preliminary data.</text>
</comment>
<keyword evidence="8" id="KW-1185">Reference proteome</keyword>
<evidence type="ECO:0000256" key="4">
    <source>
        <dbReference type="ARBA" id="ARBA00022840"/>
    </source>
</evidence>
<dbReference type="InterPro" id="IPR006336">
    <property type="entry name" value="GCS2"/>
</dbReference>
<proteinExistence type="predicted"/>
<evidence type="ECO:0000256" key="1">
    <source>
        <dbReference type="ARBA" id="ARBA00012220"/>
    </source>
</evidence>
<dbReference type="SUPFAM" id="SSF55931">
    <property type="entry name" value="Glutamine synthetase/guanido kinase"/>
    <property type="match status" value="1"/>
</dbReference>
<evidence type="ECO:0000256" key="6">
    <source>
        <dbReference type="SAM" id="MobiDB-lite"/>
    </source>
</evidence>
<dbReference type="Pfam" id="PF04107">
    <property type="entry name" value="GCS2"/>
    <property type="match status" value="1"/>
</dbReference>
<evidence type="ECO:0000313" key="8">
    <source>
        <dbReference type="Proteomes" id="UP000590749"/>
    </source>
</evidence>
<keyword evidence="2" id="KW-0436">Ligase</keyword>
<organism evidence="7 8">
    <name type="scientific">Actinoplanes campanulatus</name>
    <dbReference type="NCBI Taxonomy" id="113559"/>
    <lineage>
        <taxon>Bacteria</taxon>
        <taxon>Bacillati</taxon>
        <taxon>Actinomycetota</taxon>
        <taxon>Actinomycetes</taxon>
        <taxon>Micromonosporales</taxon>
        <taxon>Micromonosporaceae</taxon>
        <taxon>Actinoplanes</taxon>
    </lineage>
</organism>
<dbReference type="InterPro" id="IPR035434">
    <property type="entry name" value="GCL_bact_plant"/>
</dbReference>
<dbReference type="GO" id="GO:0004357">
    <property type="term" value="F:glutamate-cysteine ligase activity"/>
    <property type="evidence" value="ECO:0007669"/>
    <property type="project" value="UniProtKB-EC"/>
</dbReference>
<evidence type="ECO:0000313" key="7">
    <source>
        <dbReference type="EMBL" id="MBB3095286.1"/>
    </source>
</evidence>
<dbReference type="AlphaFoldDB" id="A0A7W5AFW1"/>
<accession>A0A7W5AFW1</accession>
<dbReference type="RefSeq" id="WP_229795437.1">
    <property type="nucleotide sequence ID" value="NZ_BMPW01000022.1"/>
</dbReference>
<dbReference type="EC" id="6.3.2.2" evidence="1"/>
<dbReference type="Proteomes" id="UP000590749">
    <property type="component" value="Unassembled WGS sequence"/>
</dbReference>
<name>A0A7W5AFW1_9ACTN</name>
<feature type="compositionally biased region" description="Polar residues" evidence="6">
    <location>
        <begin position="92"/>
        <end position="102"/>
    </location>
</feature>
<dbReference type="GO" id="GO:0005524">
    <property type="term" value="F:ATP binding"/>
    <property type="evidence" value="ECO:0007669"/>
    <property type="project" value="UniProtKB-KW"/>
</dbReference>
<dbReference type="GO" id="GO:0006750">
    <property type="term" value="P:glutathione biosynthetic process"/>
    <property type="evidence" value="ECO:0007669"/>
    <property type="project" value="InterPro"/>
</dbReference>
<feature type="region of interest" description="Disordered" evidence="6">
    <location>
        <begin position="91"/>
        <end position="174"/>
    </location>
</feature>
<protein>
    <recommendedName>
        <fullName evidence="1">glutamate--cysteine ligase</fullName>
        <ecNumber evidence="1">6.3.2.2</ecNumber>
    </recommendedName>
</protein>
<evidence type="ECO:0000256" key="3">
    <source>
        <dbReference type="ARBA" id="ARBA00022741"/>
    </source>
</evidence>
<gene>
    <name evidence="7" type="ORF">FHR83_002949</name>
</gene>
<comment type="catalytic activity">
    <reaction evidence="5">
        <text>L-cysteine + L-glutamate + ATP = gamma-L-glutamyl-L-cysteine + ADP + phosphate + H(+)</text>
        <dbReference type="Rhea" id="RHEA:13285"/>
        <dbReference type="ChEBI" id="CHEBI:15378"/>
        <dbReference type="ChEBI" id="CHEBI:29985"/>
        <dbReference type="ChEBI" id="CHEBI:30616"/>
        <dbReference type="ChEBI" id="CHEBI:35235"/>
        <dbReference type="ChEBI" id="CHEBI:43474"/>
        <dbReference type="ChEBI" id="CHEBI:58173"/>
        <dbReference type="ChEBI" id="CHEBI:456216"/>
        <dbReference type="EC" id="6.3.2.2"/>
    </reaction>
</comment>
<reference evidence="7 8" key="1">
    <citation type="submission" date="2020-08" db="EMBL/GenBank/DDBJ databases">
        <title>Genomic Encyclopedia of Type Strains, Phase III (KMG-III): the genomes of soil and plant-associated and newly described type strains.</title>
        <authorList>
            <person name="Whitman W."/>
        </authorList>
    </citation>
    <scope>NUCLEOTIDE SEQUENCE [LARGE SCALE GENOMIC DNA]</scope>
    <source>
        <strain evidence="7 8">CECT 3287</strain>
    </source>
</reference>
<dbReference type="EMBL" id="JACHXF010000005">
    <property type="protein sequence ID" value="MBB3095286.1"/>
    <property type="molecule type" value="Genomic_DNA"/>
</dbReference>
<dbReference type="PANTHER" id="PTHR34378">
    <property type="entry name" value="GLUTAMATE--CYSTEINE LIGASE, CHLOROPLASTIC"/>
    <property type="match status" value="1"/>
</dbReference>
<dbReference type="InterPro" id="IPR014746">
    <property type="entry name" value="Gln_synth/guanido_kin_cat_dom"/>
</dbReference>